<proteinExistence type="predicted"/>
<dbReference type="RefSeq" id="XP_019618480.1">
    <property type="nucleotide sequence ID" value="XM_019762921.1"/>
</dbReference>
<dbReference type="KEGG" id="bbel:109465561"/>
<dbReference type="OrthoDB" id="445007at2759"/>
<accession>A0A6P4XP58</accession>
<gene>
    <name evidence="3" type="primary">LOC109465561</name>
</gene>
<sequence>MPETVTDYGAFFEQNGYLPGVTVLEGEDLAALRRNFDDLESKIGKENAQYSLHNAHMQHEFAMQAAAHPTVVRVLTDILGPNVFLLDSRFICKYPVSLLSGGARPDVEPYVAWHQDVRYWGVDGGPVVSVWLAIDDADAENGAVYFIPGSHKDGLQEHGSAQKEGNMLTSNQEIPAELVDESKKVLCPLKAGQMSLHHGLTVHASEPNRSSRRRCGFVLRYVPTCAYPSDDPDRPRTFPATVLVSGENKEGYFADKAPGFFKKTA</sequence>
<evidence type="ECO:0000256" key="1">
    <source>
        <dbReference type="ARBA" id="ARBA00001962"/>
    </source>
</evidence>
<dbReference type="InterPro" id="IPR008775">
    <property type="entry name" value="Phytyl_CoA_dOase-like"/>
</dbReference>
<organism evidence="2 3">
    <name type="scientific">Branchiostoma belcheri</name>
    <name type="common">Amphioxus</name>
    <dbReference type="NCBI Taxonomy" id="7741"/>
    <lineage>
        <taxon>Eukaryota</taxon>
        <taxon>Metazoa</taxon>
        <taxon>Chordata</taxon>
        <taxon>Cephalochordata</taxon>
        <taxon>Leptocardii</taxon>
        <taxon>Amphioxiformes</taxon>
        <taxon>Branchiostomatidae</taxon>
        <taxon>Branchiostoma</taxon>
    </lineage>
</organism>
<dbReference type="PANTHER" id="PTHR20883:SF52">
    <property type="entry name" value="ALPHA-KETOGLUTARATE-DEPENDENT HYPOPHOSPHITE DIOXYGENASE-LIKE GENE A2 [PROVISIONAL]-RELATED"/>
    <property type="match status" value="1"/>
</dbReference>
<dbReference type="AlphaFoldDB" id="A0A6P4XP58"/>
<protein>
    <submittedName>
        <fullName evidence="3">Uncharacterized protein LOC109465561</fullName>
    </submittedName>
</protein>
<comment type="cofactor">
    <cofactor evidence="1">
        <name>Fe cation</name>
        <dbReference type="ChEBI" id="CHEBI:24875"/>
    </cofactor>
</comment>
<dbReference type="Gene3D" id="2.60.120.620">
    <property type="entry name" value="q2cbj1_9rhob like domain"/>
    <property type="match status" value="1"/>
</dbReference>
<dbReference type="Pfam" id="PF05721">
    <property type="entry name" value="PhyH"/>
    <property type="match status" value="1"/>
</dbReference>
<name>A0A6P4XP58_BRABE</name>
<evidence type="ECO:0000313" key="3">
    <source>
        <dbReference type="RefSeq" id="XP_019618480.1"/>
    </source>
</evidence>
<evidence type="ECO:0000313" key="2">
    <source>
        <dbReference type="Proteomes" id="UP000515135"/>
    </source>
</evidence>
<dbReference type="SUPFAM" id="SSF51197">
    <property type="entry name" value="Clavaminate synthase-like"/>
    <property type="match status" value="1"/>
</dbReference>
<dbReference type="PANTHER" id="PTHR20883">
    <property type="entry name" value="PHYTANOYL-COA DIOXYGENASE DOMAIN CONTAINING 1"/>
    <property type="match status" value="1"/>
</dbReference>
<dbReference type="GeneID" id="109465561"/>
<reference evidence="3" key="1">
    <citation type="submission" date="2025-08" db="UniProtKB">
        <authorList>
            <consortium name="RefSeq"/>
        </authorList>
    </citation>
    <scope>IDENTIFICATION</scope>
    <source>
        <tissue evidence="3">Gonad</tissue>
    </source>
</reference>
<keyword evidence="2" id="KW-1185">Reference proteome</keyword>
<dbReference type="Proteomes" id="UP000515135">
    <property type="component" value="Unplaced"/>
</dbReference>